<name>T0F6X9_9LEPT</name>
<dbReference type="GO" id="GO:0035438">
    <property type="term" value="F:cyclic-di-GMP binding"/>
    <property type="evidence" value="ECO:0007669"/>
    <property type="project" value="InterPro"/>
</dbReference>
<dbReference type="Pfam" id="PF07238">
    <property type="entry name" value="PilZ"/>
    <property type="match status" value="1"/>
</dbReference>
<gene>
    <name evidence="2" type="ORF">LEP1GSC050_1784</name>
</gene>
<dbReference type="Proteomes" id="UP000015454">
    <property type="component" value="Unassembled WGS sequence"/>
</dbReference>
<sequence>MDITSIITDRIHSWDLFELFVIAINGEAIVVGNVSDISDTGLSIQIDSGNYQNFEDGSPIRCVISGSSMKEIKFAGKIIRTETVATSFGVKGFMAIEFSNPALASEQLKALISAYSK</sequence>
<dbReference type="RefSeq" id="WP_010570185.1">
    <property type="nucleotide sequence ID" value="NZ_AHMO02000011.1"/>
</dbReference>
<comment type="caution">
    <text evidence="2">The sequence shown here is derived from an EMBL/GenBank/DDBJ whole genome shotgun (WGS) entry which is preliminary data.</text>
</comment>
<dbReference type="AlphaFoldDB" id="T0F6X9"/>
<feature type="domain" description="PilZ" evidence="1">
    <location>
        <begin position="25"/>
        <end position="112"/>
    </location>
</feature>
<dbReference type="InterPro" id="IPR009875">
    <property type="entry name" value="PilZ_domain"/>
</dbReference>
<dbReference type="OrthoDB" id="346823at2"/>
<proteinExistence type="predicted"/>
<accession>T0F6X9</accession>
<evidence type="ECO:0000313" key="3">
    <source>
        <dbReference type="Proteomes" id="UP000015454"/>
    </source>
</evidence>
<keyword evidence="3" id="KW-1185">Reference proteome</keyword>
<organism evidence="2 3">
    <name type="scientific">Leptospira broomii serovar Hurstbridge str. 5399</name>
    <dbReference type="NCBI Taxonomy" id="1049789"/>
    <lineage>
        <taxon>Bacteria</taxon>
        <taxon>Pseudomonadati</taxon>
        <taxon>Spirochaetota</taxon>
        <taxon>Spirochaetia</taxon>
        <taxon>Leptospirales</taxon>
        <taxon>Leptospiraceae</taxon>
        <taxon>Leptospira</taxon>
    </lineage>
</organism>
<reference evidence="2" key="1">
    <citation type="submission" date="2013-05" db="EMBL/GenBank/DDBJ databases">
        <authorList>
            <person name="Harkins D.M."/>
            <person name="Durkin A.S."/>
            <person name="Brinkac L.M."/>
            <person name="Haft D.H."/>
            <person name="Selengut J.D."/>
            <person name="Sanka R."/>
            <person name="DePew J."/>
            <person name="Purushe J."/>
            <person name="Hartskeerl R.A."/>
            <person name="Ahmed A."/>
            <person name="van der Linden H."/>
            <person name="Goris M.G.A."/>
            <person name="Vinetz J.M."/>
            <person name="Sutton G.G."/>
            <person name="Nierman W.C."/>
            <person name="Fouts D.E."/>
        </authorList>
    </citation>
    <scope>NUCLEOTIDE SEQUENCE [LARGE SCALE GENOMIC DNA]</scope>
    <source>
        <strain evidence="2">5399</strain>
    </source>
</reference>
<dbReference type="EMBL" id="AHMO02000011">
    <property type="protein sequence ID" value="EQA43651.1"/>
    <property type="molecule type" value="Genomic_DNA"/>
</dbReference>
<evidence type="ECO:0000259" key="1">
    <source>
        <dbReference type="Pfam" id="PF07238"/>
    </source>
</evidence>
<protein>
    <submittedName>
        <fullName evidence="2">Type IV pilus assembly protein PilZ</fullName>
    </submittedName>
</protein>
<evidence type="ECO:0000313" key="2">
    <source>
        <dbReference type="EMBL" id="EQA43651.1"/>
    </source>
</evidence>